<dbReference type="GO" id="GO:0008168">
    <property type="term" value="F:methyltransferase activity"/>
    <property type="evidence" value="ECO:0007669"/>
    <property type="project" value="UniProtKB-KW"/>
</dbReference>
<keyword evidence="1 3" id="KW-0808">Transferase</keyword>
<dbReference type="PANTHER" id="PTHR44068">
    <property type="entry name" value="ZGC:194242"/>
    <property type="match status" value="1"/>
</dbReference>
<dbReference type="CDD" id="cd02440">
    <property type="entry name" value="AdoMet_MTases"/>
    <property type="match status" value="1"/>
</dbReference>
<protein>
    <submittedName>
        <fullName evidence="3">Class I SAM-dependent methyltransferase</fullName>
        <ecNumber evidence="3">2.1.1.-</ecNumber>
    </submittedName>
</protein>
<dbReference type="SUPFAM" id="SSF53335">
    <property type="entry name" value="S-adenosyl-L-methionine-dependent methyltransferases"/>
    <property type="match status" value="1"/>
</dbReference>
<dbReference type="EMBL" id="JBHSWH010000001">
    <property type="protein sequence ID" value="MFC6704114.1"/>
    <property type="molecule type" value="Genomic_DNA"/>
</dbReference>
<dbReference type="Proteomes" id="UP001596298">
    <property type="component" value="Unassembled WGS sequence"/>
</dbReference>
<feature type="domain" description="Methyltransferase type 11" evidence="2">
    <location>
        <begin position="57"/>
        <end position="154"/>
    </location>
</feature>
<proteinExistence type="predicted"/>
<gene>
    <name evidence="3" type="ORF">ACFQDH_02210</name>
</gene>
<sequence length="240" mass="25556">MVAPLTTSVPRPIDEKGSTKLFGDGLPPEIGPFSFVPMSGMRELADLLQLHAGQTLVDLGCGRGGPGLWLAADSCCGLVGIDSSTVAITDARCRRQLFPHATAAFFVADVAATGLPADSAHAVVSVDVVQLLDDPRALIVEAARVLRPGGRFVLTTWEGRQDAPARFPPNVGELLESTGLRVDVIAERPGWLERQLTIYERAAAITAPDSAVDDLAHEGTRWAALHRKLRRVVASAQLPE</sequence>
<dbReference type="GO" id="GO:0032259">
    <property type="term" value="P:methylation"/>
    <property type="evidence" value="ECO:0007669"/>
    <property type="project" value="UniProtKB-KW"/>
</dbReference>
<dbReference type="Pfam" id="PF08241">
    <property type="entry name" value="Methyltransf_11"/>
    <property type="match status" value="1"/>
</dbReference>
<dbReference type="RefSeq" id="WP_382398045.1">
    <property type="nucleotide sequence ID" value="NZ_JBHSWH010000001.1"/>
</dbReference>
<evidence type="ECO:0000313" key="4">
    <source>
        <dbReference type="Proteomes" id="UP001596298"/>
    </source>
</evidence>
<keyword evidence="4" id="KW-1185">Reference proteome</keyword>
<dbReference type="InterPro" id="IPR013216">
    <property type="entry name" value="Methyltransf_11"/>
</dbReference>
<organism evidence="3 4">
    <name type="scientific">Flexivirga alba</name>
    <dbReference type="NCBI Taxonomy" id="702742"/>
    <lineage>
        <taxon>Bacteria</taxon>
        <taxon>Bacillati</taxon>
        <taxon>Actinomycetota</taxon>
        <taxon>Actinomycetes</taxon>
        <taxon>Micrococcales</taxon>
        <taxon>Dermacoccaceae</taxon>
        <taxon>Flexivirga</taxon>
    </lineage>
</organism>
<keyword evidence="3" id="KW-0489">Methyltransferase</keyword>
<dbReference type="PANTHER" id="PTHR44068:SF11">
    <property type="entry name" value="GERANYL DIPHOSPHATE 2-C-METHYLTRANSFERASE"/>
    <property type="match status" value="1"/>
</dbReference>
<reference evidence="4" key="1">
    <citation type="journal article" date="2019" name="Int. J. Syst. Evol. Microbiol.">
        <title>The Global Catalogue of Microorganisms (GCM) 10K type strain sequencing project: providing services to taxonomists for standard genome sequencing and annotation.</title>
        <authorList>
            <consortium name="The Broad Institute Genomics Platform"/>
            <consortium name="The Broad Institute Genome Sequencing Center for Infectious Disease"/>
            <person name="Wu L."/>
            <person name="Ma J."/>
        </authorList>
    </citation>
    <scope>NUCLEOTIDE SEQUENCE [LARGE SCALE GENOMIC DNA]</scope>
    <source>
        <strain evidence="4">CCUG 58127</strain>
    </source>
</reference>
<name>A0ABW2AC37_9MICO</name>
<dbReference type="EC" id="2.1.1.-" evidence="3"/>
<dbReference type="InterPro" id="IPR029063">
    <property type="entry name" value="SAM-dependent_MTases_sf"/>
</dbReference>
<evidence type="ECO:0000259" key="2">
    <source>
        <dbReference type="Pfam" id="PF08241"/>
    </source>
</evidence>
<accession>A0ABW2AC37</accession>
<comment type="caution">
    <text evidence="3">The sequence shown here is derived from an EMBL/GenBank/DDBJ whole genome shotgun (WGS) entry which is preliminary data.</text>
</comment>
<evidence type="ECO:0000256" key="1">
    <source>
        <dbReference type="ARBA" id="ARBA00022679"/>
    </source>
</evidence>
<dbReference type="InterPro" id="IPR050447">
    <property type="entry name" value="Erg6_SMT_methyltransf"/>
</dbReference>
<evidence type="ECO:0000313" key="3">
    <source>
        <dbReference type="EMBL" id="MFC6704114.1"/>
    </source>
</evidence>
<dbReference type="Gene3D" id="3.40.50.150">
    <property type="entry name" value="Vaccinia Virus protein VP39"/>
    <property type="match status" value="1"/>
</dbReference>